<protein>
    <recommendedName>
        <fullName evidence="2">VOC domain-containing protein</fullName>
    </recommendedName>
</protein>
<proteinExistence type="predicted"/>
<dbReference type="SUPFAM" id="SSF54593">
    <property type="entry name" value="Glyoxalase/Bleomycin resistance protein/Dihydroxybiphenyl dioxygenase"/>
    <property type="match status" value="1"/>
</dbReference>
<evidence type="ECO:0000313" key="3">
    <source>
        <dbReference type="EMBL" id="CAB3787965.1"/>
    </source>
</evidence>
<gene>
    <name evidence="3" type="ORF">LMG28688_02593</name>
</gene>
<organism evidence="3 4">
    <name type="scientific">Paraburkholderia caffeinitolerans</name>
    <dbReference type="NCBI Taxonomy" id="1723730"/>
    <lineage>
        <taxon>Bacteria</taxon>
        <taxon>Pseudomonadati</taxon>
        <taxon>Pseudomonadota</taxon>
        <taxon>Betaproteobacteria</taxon>
        <taxon>Burkholderiales</taxon>
        <taxon>Burkholderiaceae</taxon>
        <taxon>Paraburkholderia</taxon>
    </lineage>
</organism>
<dbReference type="Gene3D" id="3.10.180.10">
    <property type="entry name" value="2,3-Dihydroxybiphenyl 1,2-Dioxygenase, domain 1"/>
    <property type="match status" value="1"/>
</dbReference>
<name>A0A6J5FVW5_9BURK</name>
<dbReference type="InterPro" id="IPR051785">
    <property type="entry name" value="MMCE/EMCE_epimerase"/>
</dbReference>
<dbReference type="GO" id="GO:0046872">
    <property type="term" value="F:metal ion binding"/>
    <property type="evidence" value="ECO:0007669"/>
    <property type="project" value="UniProtKB-KW"/>
</dbReference>
<dbReference type="EMBL" id="CADIKL010000010">
    <property type="protein sequence ID" value="CAB3787965.1"/>
    <property type="molecule type" value="Genomic_DNA"/>
</dbReference>
<dbReference type="InterPro" id="IPR037523">
    <property type="entry name" value="VOC_core"/>
</dbReference>
<dbReference type="GO" id="GO:0004493">
    <property type="term" value="F:methylmalonyl-CoA epimerase activity"/>
    <property type="evidence" value="ECO:0007669"/>
    <property type="project" value="TreeGrafter"/>
</dbReference>
<dbReference type="Proteomes" id="UP000494119">
    <property type="component" value="Unassembled WGS sequence"/>
</dbReference>
<dbReference type="GO" id="GO:0046491">
    <property type="term" value="P:L-methylmalonyl-CoA metabolic process"/>
    <property type="evidence" value="ECO:0007669"/>
    <property type="project" value="TreeGrafter"/>
</dbReference>
<dbReference type="PROSITE" id="PS51819">
    <property type="entry name" value="VOC"/>
    <property type="match status" value="1"/>
</dbReference>
<accession>A0A6J5FVW5</accession>
<feature type="domain" description="VOC" evidence="2">
    <location>
        <begin position="8"/>
        <end position="145"/>
    </location>
</feature>
<evidence type="ECO:0000256" key="1">
    <source>
        <dbReference type="ARBA" id="ARBA00022723"/>
    </source>
</evidence>
<dbReference type="RefSeq" id="WP_129564069.1">
    <property type="nucleotide sequence ID" value="NZ_CADIKL010000010.1"/>
</dbReference>
<evidence type="ECO:0000259" key="2">
    <source>
        <dbReference type="PROSITE" id="PS51819"/>
    </source>
</evidence>
<dbReference type="PANTHER" id="PTHR43048">
    <property type="entry name" value="METHYLMALONYL-COA EPIMERASE"/>
    <property type="match status" value="1"/>
</dbReference>
<reference evidence="3 4" key="1">
    <citation type="submission" date="2020-04" db="EMBL/GenBank/DDBJ databases">
        <authorList>
            <person name="De Canck E."/>
        </authorList>
    </citation>
    <scope>NUCLEOTIDE SEQUENCE [LARGE SCALE GENOMIC DNA]</scope>
    <source>
        <strain evidence="3 4">LMG 28688</strain>
    </source>
</reference>
<keyword evidence="4" id="KW-1185">Reference proteome</keyword>
<dbReference type="PANTHER" id="PTHR43048:SF3">
    <property type="entry name" value="METHYLMALONYL-COA EPIMERASE, MITOCHONDRIAL"/>
    <property type="match status" value="1"/>
</dbReference>
<keyword evidence="1" id="KW-0479">Metal-binding</keyword>
<dbReference type="Pfam" id="PF13669">
    <property type="entry name" value="Glyoxalase_4"/>
    <property type="match status" value="1"/>
</dbReference>
<evidence type="ECO:0000313" key="4">
    <source>
        <dbReference type="Proteomes" id="UP000494119"/>
    </source>
</evidence>
<sequence>MNTQTFGTIDQIGYLVDDLDQSISRWVAHTGVGPWTVFRGVSLEGRYRGKPVTVTMDVALGYQGDTQIELIKATNDAPSPYRQADGRPVLGMHHIAWVVDDIDAAVARLTSNGLTVVFEAENPATRVAYLAHDHEPGVLYEVIEGAGMRELIRSGIAAARAWDGSNPVTTYEAVA</sequence>
<dbReference type="AlphaFoldDB" id="A0A6J5FVW5"/>
<dbReference type="InterPro" id="IPR029068">
    <property type="entry name" value="Glyas_Bleomycin-R_OHBP_Dase"/>
</dbReference>